<sequence length="102" mass="11661">MWIQSVFNAISEVESNHPGLVNKVAGFNPEDEWTSEQWQQYSNVAAAIVEPFAFPGGESEDEDWFYQRSERDGSGFVKGNIDNVENYESWKKVCDLVDIMGY</sequence>
<dbReference type="EMBL" id="LR796670">
    <property type="protein sequence ID" value="CAB4159417.1"/>
    <property type="molecule type" value="Genomic_DNA"/>
</dbReference>
<name>A0A6J5NKQ4_9CAUD</name>
<reference evidence="1" key="1">
    <citation type="submission" date="2020-04" db="EMBL/GenBank/DDBJ databases">
        <authorList>
            <person name="Chiriac C."/>
            <person name="Salcher M."/>
            <person name="Ghai R."/>
            <person name="Kavagutti S V."/>
        </authorList>
    </citation>
    <scope>NUCLEOTIDE SEQUENCE</scope>
</reference>
<proteinExistence type="predicted"/>
<organism evidence="1">
    <name type="scientific">uncultured Caudovirales phage</name>
    <dbReference type="NCBI Taxonomy" id="2100421"/>
    <lineage>
        <taxon>Viruses</taxon>
        <taxon>Duplodnaviria</taxon>
        <taxon>Heunggongvirae</taxon>
        <taxon>Uroviricota</taxon>
        <taxon>Caudoviricetes</taxon>
        <taxon>Peduoviridae</taxon>
        <taxon>Maltschvirus</taxon>
        <taxon>Maltschvirus maltsch</taxon>
    </lineage>
</organism>
<accession>A0A6J5NKQ4</accession>
<evidence type="ECO:0000313" key="1">
    <source>
        <dbReference type="EMBL" id="CAB4159417.1"/>
    </source>
</evidence>
<gene>
    <name evidence="1" type="ORF">UFOVP699_153</name>
</gene>
<protein>
    <submittedName>
        <fullName evidence="1">Uncharacterized protein</fullName>
    </submittedName>
</protein>